<dbReference type="EMBL" id="CP149782">
    <property type="protein sequence ID" value="WYF45531.1"/>
    <property type="molecule type" value="Genomic_DNA"/>
</dbReference>
<feature type="chain" id="PRO_5043593510" description="Lipoprotein" evidence="1">
    <location>
        <begin position="22"/>
        <end position="214"/>
    </location>
</feature>
<proteinExistence type="predicted"/>
<keyword evidence="1" id="KW-0732">Signal</keyword>
<reference evidence="2" key="1">
    <citation type="submission" date="2024-03" db="EMBL/GenBank/DDBJ databases">
        <title>Deinococcus weizhi sp. nov., isolated from human skin.</title>
        <authorList>
            <person name="Wei Z."/>
            <person name="Tian F."/>
            <person name="Yang C."/>
            <person name="Xin L.T."/>
            <person name="Wen Z.J."/>
            <person name="Lan K.C."/>
            <person name="Yu L."/>
            <person name="Zhe W."/>
            <person name="Dan F.D."/>
            <person name="Jun W."/>
            <person name="Rui Z."/>
            <person name="Yong X.J."/>
            <person name="Ting Y."/>
            <person name="Wei X."/>
            <person name="Xu Z.G."/>
            <person name="Xin Z."/>
            <person name="Dong F.G."/>
            <person name="Ni X.M."/>
            <person name="Zheng M.G."/>
            <person name="Chun Y."/>
            <person name="Qian W.X."/>
        </authorList>
    </citation>
    <scope>NUCLEOTIDE SEQUENCE</scope>
    <source>
        <strain evidence="2">VB142</strain>
    </source>
</reference>
<accession>A0AAU6Q5U0</accession>
<protein>
    <recommendedName>
        <fullName evidence="3">Lipoprotein</fullName>
    </recommendedName>
</protein>
<gene>
    <name evidence="2" type="ORF">WDJ50_05240</name>
</gene>
<evidence type="ECO:0000256" key="1">
    <source>
        <dbReference type="SAM" id="SignalP"/>
    </source>
</evidence>
<sequence>MKKQAISMLAAGLLLSGCGSAPPQISGNNRVSIGVSASDVASSVNVTRSYTPESVDEKGKVTPAKTDWAVSEAGAVSFVFMARPGSDAAYITGYRILRYDYNGSVSTTARESNKLDIYVPSGYTCPERESLPSYQSCAMFTADGSFKSDTVQANGQPTAPLTLNFANALVSEVKSTLRDAYSTVDLEFIGHSSNGHPVSVIVKGISSRAYKLGN</sequence>
<evidence type="ECO:0000313" key="2">
    <source>
        <dbReference type="EMBL" id="WYF45531.1"/>
    </source>
</evidence>
<dbReference type="RefSeq" id="WP_339096797.1">
    <property type="nucleotide sequence ID" value="NZ_CP149782.1"/>
</dbReference>
<evidence type="ECO:0008006" key="3">
    <source>
        <dbReference type="Google" id="ProtNLM"/>
    </source>
</evidence>
<dbReference type="AlphaFoldDB" id="A0AAU6Q5U0"/>
<organism evidence="2">
    <name type="scientific">Deinococcus sp. VB142</name>
    <dbReference type="NCBI Taxonomy" id="3112952"/>
    <lineage>
        <taxon>Bacteria</taxon>
        <taxon>Thermotogati</taxon>
        <taxon>Deinococcota</taxon>
        <taxon>Deinococci</taxon>
        <taxon>Deinococcales</taxon>
        <taxon>Deinococcaceae</taxon>
        <taxon>Deinococcus</taxon>
    </lineage>
</organism>
<dbReference type="PROSITE" id="PS51257">
    <property type="entry name" value="PROKAR_LIPOPROTEIN"/>
    <property type="match status" value="1"/>
</dbReference>
<feature type="signal peptide" evidence="1">
    <location>
        <begin position="1"/>
        <end position="21"/>
    </location>
</feature>
<name>A0AAU6Q5U0_9DEIO</name>